<keyword evidence="4" id="KW-1185">Reference proteome</keyword>
<feature type="chain" id="PRO_5035737429" evidence="2">
    <location>
        <begin position="37"/>
        <end position="181"/>
    </location>
</feature>
<feature type="compositionally biased region" description="Basic and acidic residues" evidence="1">
    <location>
        <begin position="109"/>
        <end position="126"/>
    </location>
</feature>
<evidence type="ECO:0000313" key="3">
    <source>
        <dbReference type="EMBL" id="CAB3378593.1"/>
    </source>
</evidence>
<proteinExistence type="predicted"/>
<comment type="caution">
    <text evidence="3">The sequence shown here is derived from an EMBL/GenBank/DDBJ whole genome shotgun (WGS) entry which is preliminary data.</text>
</comment>
<name>A0A8S1D6Z8_9INSE</name>
<gene>
    <name evidence="3" type="ORF">CLODIP_2_CD10256</name>
</gene>
<accession>A0A8S1D6Z8</accession>
<dbReference type="OrthoDB" id="6367990at2759"/>
<protein>
    <submittedName>
        <fullName evidence="3">Uncharacterized protein</fullName>
    </submittedName>
</protein>
<keyword evidence="2" id="KW-0732">Signal</keyword>
<feature type="region of interest" description="Disordered" evidence="1">
    <location>
        <begin position="83"/>
        <end position="140"/>
    </location>
</feature>
<dbReference type="EMBL" id="CADEPI010000168">
    <property type="protein sequence ID" value="CAB3378593.1"/>
    <property type="molecule type" value="Genomic_DNA"/>
</dbReference>
<evidence type="ECO:0000313" key="4">
    <source>
        <dbReference type="Proteomes" id="UP000494165"/>
    </source>
</evidence>
<organism evidence="3 4">
    <name type="scientific">Cloeon dipterum</name>
    <dbReference type="NCBI Taxonomy" id="197152"/>
    <lineage>
        <taxon>Eukaryota</taxon>
        <taxon>Metazoa</taxon>
        <taxon>Ecdysozoa</taxon>
        <taxon>Arthropoda</taxon>
        <taxon>Hexapoda</taxon>
        <taxon>Insecta</taxon>
        <taxon>Pterygota</taxon>
        <taxon>Palaeoptera</taxon>
        <taxon>Ephemeroptera</taxon>
        <taxon>Pisciforma</taxon>
        <taxon>Baetidae</taxon>
        <taxon>Cloeon</taxon>
    </lineage>
</organism>
<reference evidence="3 4" key="1">
    <citation type="submission" date="2020-04" db="EMBL/GenBank/DDBJ databases">
        <authorList>
            <person name="Alioto T."/>
            <person name="Alioto T."/>
            <person name="Gomez Garrido J."/>
        </authorList>
    </citation>
    <scope>NUCLEOTIDE SEQUENCE [LARGE SCALE GENOMIC DNA]</scope>
</reference>
<feature type="compositionally biased region" description="Acidic residues" evidence="1">
    <location>
        <begin position="97"/>
        <end position="107"/>
    </location>
</feature>
<dbReference type="Proteomes" id="UP000494165">
    <property type="component" value="Unassembled WGS sequence"/>
</dbReference>
<evidence type="ECO:0000256" key="1">
    <source>
        <dbReference type="SAM" id="MobiDB-lite"/>
    </source>
</evidence>
<evidence type="ECO:0000256" key="2">
    <source>
        <dbReference type="SAM" id="SignalP"/>
    </source>
</evidence>
<dbReference type="AlphaFoldDB" id="A0A8S1D6Z8"/>
<sequence length="181" mass="20178">MAHQQPAAMSHSANGLFVSVVAVVTISCLLPNTAAGTPKRISPGVAPKFFRGSCLQYGHSCWGAHGKRSNIAPLADLVQPEVSLSAPADESPASWEPPEDASMEQEAELAPRDPWQRLRKPLHLDRLQTGSRQRDEDDNDYGVPPPRWIYKIMVSPELNLKDFIDYLNLCKEIWKHRVVML</sequence>
<feature type="signal peptide" evidence="2">
    <location>
        <begin position="1"/>
        <end position="36"/>
    </location>
</feature>